<comment type="caution">
    <text evidence="4">The sequence shown here is derived from an EMBL/GenBank/DDBJ whole genome shotgun (WGS) entry which is preliminary data.</text>
</comment>
<feature type="coiled-coil region" evidence="1">
    <location>
        <begin position="416"/>
        <end position="455"/>
    </location>
</feature>
<dbReference type="Gene3D" id="3.40.50.1390">
    <property type="entry name" value="Resolvase, N-terminal catalytic domain"/>
    <property type="match status" value="1"/>
</dbReference>
<feature type="domain" description="Recombinase" evidence="3">
    <location>
        <begin position="160"/>
        <end position="305"/>
    </location>
</feature>
<dbReference type="SMART" id="SM00857">
    <property type="entry name" value="Resolvase"/>
    <property type="match status" value="1"/>
</dbReference>
<dbReference type="CDD" id="cd00338">
    <property type="entry name" value="Ser_Recombinase"/>
    <property type="match status" value="1"/>
</dbReference>
<evidence type="ECO:0000256" key="1">
    <source>
        <dbReference type="SAM" id="Coils"/>
    </source>
</evidence>
<sequence length="503" mass="58326">MIYLKIAIYARRSEDKNGEGESIKNQLLSCKKYADAYYNNALVDEYWDDDYSGKNMKRPYFEKMMKLLRKNYYDILIFWKLDRVSRNALEFLELHKELEKLGVNIISVTEGFDPSTPAGKLMMTMLASVAEMERKNISLRVSANMDAMAKEGRWTGGITPLGYESVGTKGKKYLKVKDTEFEIVRNIFKHYFECESIFKTSKWLKETYGIKKGPSTIARILKNLVYVKSDEDIKSYLNLEGIKLYGEVNGNGLISYGKVDKTKDVGCETRDKKDWIVAVAKHEGIITGKEYIKIINTIESKTNSGRRGTGEISFLNGLCKCEYCGGYMRTKQKTGRPYRYFICGQKDQGIHECKNVSLKIEDVEETVLHELENYKINEINYKIEKKDTKPIKALIEKKKQQIRNLVLKVSEVDDLEDIFLDQIKELKSEVDSLEIQLEEIEREDLLNQVDDYNKKIFLKSINNFKVAFKECKTIESKRMLIKSLVNCIYLDGVNKKVKLETKF</sequence>
<dbReference type="Proteomes" id="UP000246114">
    <property type="component" value="Unassembled WGS sequence"/>
</dbReference>
<gene>
    <name evidence="4" type="ORF">DBY38_15030</name>
</gene>
<keyword evidence="1" id="KW-0175">Coiled coil</keyword>
<dbReference type="Gene3D" id="3.90.1750.20">
    <property type="entry name" value="Putative Large Serine Recombinase, Chain B, Domain 2"/>
    <property type="match status" value="1"/>
</dbReference>
<dbReference type="SUPFAM" id="SSF53041">
    <property type="entry name" value="Resolvase-like"/>
    <property type="match status" value="1"/>
</dbReference>
<dbReference type="AlphaFoldDB" id="A0A316LYG2"/>
<dbReference type="GO" id="GO:0000150">
    <property type="term" value="F:DNA strand exchange activity"/>
    <property type="evidence" value="ECO:0007669"/>
    <property type="project" value="InterPro"/>
</dbReference>
<protein>
    <recommendedName>
        <fullName evidence="6">Site-specific DNA recombinase</fullName>
    </recommendedName>
</protein>
<dbReference type="Pfam" id="PF07508">
    <property type="entry name" value="Recombinase"/>
    <property type="match status" value="1"/>
</dbReference>
<dbReference type="InterPro" id="IPR025827">
    <property type="entry name" value="Zn_ribbon_recom_dom"/>
</dbReference>
<evidence type="ECO:0000259" key="3">
    <source>
        <dbReference type="PROSITE" id="PS51737"/>
    </source>
</evidence>
<dbReference type="InterPro" id="IPR038109">
    <property type="entry name" value="DNA_bind_recomb_sf"/>
</dbReference>
<dbReference type="Pfam" id="PF13408">
    <property type="entry name" value="Zn_ribbon_recom"/>
    <property type="match status" value="1"/>
</dbReference>
<evidence type="ECO:0008006" key="6">
    <source>
        <dbReference type="Google" id="ProtNLM"/>
    </source>
</evidence>
<organism evidence="4 5">
    <name type="scientific">Clostridium cadaveris</name>
    <dbReference type="NCBI Taxonomy" id="1529"/>
    <lineage>
        <taxon>Bacteria</taxon>
        <taxon>Bacillati</taxon>
        <taxon>Bacillota</taxon>
        <taxon>Clostridia</taxon>
        <taxon>Eubacteriales</taxon>
        <taxon>Clostridiaceae</taxon>
        <taxon>Clostridium</taxon>
    </lineage>
</organism>
<dbReference type="PANTHER" id="PTHR30461:SF23">
    <property type="entry name" value="DNA RECOMBINASE-RELATED"/>
    <property type="match status" value="1"/>
</dbReference>
<proteinExistence type="predicted"/>
<evidence type="ECO:0000313" key="5">
    <source>
        <dbReference type="Proteomes" id="UP000246114"/>
    </source>
</evidence>
<dbReference type="PANTHER" id="PTHR30461">
    <property type="entry name" value="DNA-INVERTASE FROM LAMBDOID PROPHAGE"/>
    <property type="match status" value="1"/>
</dbReference>
<accession>A0A316LYG2</accession>
<dbReference type="Pfam" id="PF00239">
    <property type="entry name" value="Resolvase"/>
    <property type="match status" value="1"/>
</dbReference>
<dbReference type="InterPro" id="IPR006119">
    <property type="entry name" value="Resolv_N"/>
</dbReference>
<dbReference type="InterPro" id="IPR050639">
    <property type="entry name" value="SSR_resolvase"/>
</dbReference>
<dbReference type="PROSITE" id="PS51736">
    <property type="entry name" value="RECOMBINASES_3"/>
    <property type="match status" value="1"/>
</dbReference>
<dbReference type="EMBL" id="QAMZ01000057">
    <property type="protein sequence ID" value="PWL51352.1"/>
    <property type="molecule type" value="Genomic_DNA"/>
</dbReference>
<name>A0A316LYG2_9CLOT</name>
<evidence type="ECO:0000313" key="4">
    <source>
        <dbReference type="EMBL" id="PWL51352.1"/>
    </source>
</evidence>
<reference evidence="4 5" key="1">
    <citation type="submission" date="2018-03" db="EMBL/GenBank/DDBJ databases">
        <title>The uncultured portion of the human microbiome is neutrally assembled.</title>
        <authorList>
            <person name="Jeraldo P."/>
            <person name="Boardman L."/>
            <person name="White B.A."/>
            <person name="Nelson H."/>
            <person name="Goldenfeld N."/>
            <person name="Chia N."/>
        </authorList>
    </citation>
    <scope>NUCLEOTIDE SEQUENCE [LARGE SCALE GENOMIC DNA]</scope>
    <source>
        <strain evidence="4">CIM:MAG 903</strain>
    </source>
</reference>
<dbReference type="GO" id="GO:0003677">
    <property type="term" value="F:DNA binding"/>
    <property type="evidence" value="ECO:0007669"/>
    <property type="project" value="InterPro"/>
</dbReference>
<dbReference type="InterPro" id="IPR011109">
    <property type="entry name" value="DNA_bind_recombinase_dom"/>
</dbReference>
<feature type="domain" description="Resolvase/invertase-type recombinase catalytic" evidence="2">
    <location>
        <begin position="5"/>
        <end position="152"/>
    </location>
</feature>
<dbReference type="InterPro" id="IPR036162">
    <property type="entry name" value="Resolvase-like_N_sf"/>
</dbReference>
<evidence type="ECO:0000259" key="2">
    <source>
        <dbReference type="PROSITE" id="PS51736"/>
    </source>
</evidence>
<dbReference type="PROSITE" id="PS51737">
    <property type="entry name" value="RECOMBINASE_DNA_BIND"/>
    <property type="match status" value="1"/>
</dbReference>